<dbReference type="AlphaFoldDB" id="A0A3B0TMI0"/>
<dbReference type="InterPro" id="IPR038740">
    <property type="entry name" value="BioF2-like_GNAT_dom"/>
</dbReference>
<evidence type="ECO:0000256" key="2">
    <source>
        <dbReference type="ARBA" id="ARBA00022679"/>
    </source>
</evidence>
<keyword evidence="5" id="KW-0012">Acyltransferase</keyword>
<evidence type="ECO:0000256" key="5">
    <source>
        <dbReference type="ARBA" id="ARBA00023315"/>
    </source>
</evidence>
<evidence type="ECO:0000256" key="4">
    <source>
        <dbReference type="ARBA" id="ARBA00022984"/>
    </source>
</evidence>
<reference evidence="8" key="1">
    <citation type="submission" date="2018-06" db="EMBL/GenBank/DDBJ databases">
        <authorList>
            <person name="Zhirakovskaya E."/>
        </authorList>
    </citation>
    <scope>NUCLEOTIDE SEQUENCE</scope>
</reference>
<proteinExistence type="inferred from homology"/>
<dbReference type="GO" id="GO:0016755">
    <property type="term" value="F:aminoacyltransferase activity"/>
    <property type="evidence" value="ECO:0007669"/>
    <property type="project" value="InterPro"/>
</dbReference>
<dbReference type="GO" id="GO:0071555">
    <property type="term" value="P:cell wall organization"/>
    <property type="evidence" value="ECO:0007669"/>
    <property type="project" value="UniProtKB-KW"/>
</dbReference>
<sequence>MSIETSLQSEVENFSDGKIGAEPDVDANISSAMMEIHKVDGSEWDVHMSSFDGAAQEQMYAFTKGRWPNVKCEPNLFYLRGRLVGGAMVMIQPLPLGIGKIAVVKWGPMLADNLRADAQKIYAKIVEMLIREYADERKMMISILPKATPSPDNLPLQHLKQRGFKSGAQLGFPDRYIVNLRLDDEELRKSFAQKWRYHLNRSMKNDLVFERATSERFDEFDRLYQAMNERKNFADHSAYNTIVDLMELKDEALRPELFFVRHEQEIVAGGIIHKTGDTAVYLYGATNGAALPLRAGYFLHWEIIRWLRDNTSALWYDLGGTDGFQGLHQFKKGMVGTKGHIEPVPPVMNYASDFKAQVTGNMAFFARDRLQQVRAGIEKIRVDLATPDQKKK</sequence>
<dbReference type="SUPFAM" id="SSF55729">
    <property type="entry name" value="Acyl-CoA N-acyltransferases (Nat)"/>
    <property type="match status" value="2"/>
</dbReference>
<dbReference type="PANTHER" id="PTHR36174:SF1">
    <property type="entry name" value="LIPID II:GLYCINE GLYCYLTRANSFERASE"/>
    <property type="match status" value="1"/>
</dbReference>
<evidence type="ECO:0000256" key="1">
    <source>
        <dbReference type="ARBA" id="ARBA00009943"/>
    </source>
</evidence>
<comment type="similarity">
    <text evidence="1">Belongs to the FemABX family.</text>
</comment>
<dbReference type="PANTHER" id="PTHR36174">
    <property type="entry name" value="LIPID II:GLYCINE GLYCYLTRANSFERASE"/>
    <property type="match status" value="1"/>
</dbReference>
<dbReference type="InterPro" id="IPR050644">
    <property type="entry name" value="PG_Glycine_Bridge_Synth"/>
</dbReference>
<keyword evidence="4" id="KW-0573">Peptidoglycan synthesis</keyword>
<dbReference type="EMBL" id="UOEQ01000153">
    <property type="protein sequence ID" value="VAW17850.1"/>
    <property type="molecule type" value="Genomic_DNA"/>
</dbReference>
<accession>A0A3B0TMI0</accession>
<dbReference type="Gene3D" id="3.40.630.30">
    <property type="match status" value="1"/>
</dbReference>
<dbReference type="GO" id="GO:0009252">
    <property type="term" value="P:peptidoglycan biosynthetic process"/>
    <property type="evidence" value="ECO:0007669"/>
    <property type="project" value="UniProtKB-KW"/>
</dbReference>
<evidence type="ECO:0000256" key="3">
    <source>
        <dbReference type="ARBA" id="ARBA00022960"/>
    </source>
</evidence>
<dbReference type="Pfam" id="PF13480">
    <property type="entry name" value="Acetyltransf_6"/>
    <property type="match status" value="1"/>
</dbReference>
<name>A0A3B0TMI0_9ZZZZ</name>
<dbReference type="InterPro" id="IPR016181">
    <property type="entry name" value="Acyl_CoA_acyltransferase"/>
</dbReference>
<dbReference type="PROSITE" id="PS51191">
    <property type="entry name" value="FEMABX"/>
    <property type="match status" value="1"/>
</dbReference>
<keyword evidence="2" id="KW-0808">Transferase</keyword>
<organism evidence="8">
    <name type="scientific">hydrothermal vent metagenome</name>
    <dbReference type="NCBI Taxonomy" id="652676"/>
    <lineage>
        <taxon>unclassified sequences</taxon>
        <taxon>metagenomes</taxon>
        <taxon>ecological metagenomes</taxon>
    </lineage>
</organism>
<gene>
    <name evidence="8" type="ORF">MNBD_ALPHA11-2002</name>
</gene>
<evidence type="ECO:0000313" key="8">
    <source>
        <dbReference type="EMBL" id="VAW17850.1"/>
    </source>
</evidence>
<evidence type="ECO:0000256" key="6">
    <source>
        <dbReference type="ARBA" id="ARBA00023316"/>
    </source>
</evidence>
<evidence type="ECO:0000259" key="7">
    <source>
        <dbReference type="Pfam" id="PF13480"/>
    </source>
</evidence>
<keyword evidence="3" id="KW-0133">Cell shape</keyword>
<keyword evidence="6" id="KW-0961">Cell wall biogenesis/degradation</keyword>
<protein>
    <recommendedName>
        <fullName evidence="7">BioF2-like acetyltransferase domain-containing protein</fullName>
    </recommendedName>
</protein>
<dbReference type="GO" id="GO:0008360">
    <property type="term" value="P:regulation of cell shape"/>
    <property type="evidence" value="ECO:0007669"/>
    <property type="project" value="UniProtKB-KW"/>
</dbReference>
<feature type="domain" description="BioF2-like acetyltransferase" evidence="7">
    <location>
        <begin position="199"/>
        <end position="322"/>
    </location>
</feature>
<dbReference type="InterPro" id="IPR003447">
    <property type="entry name" value="FEMABX"/>
</dbReference>